<evidence type="ECO:0000313" key="4">
    <source>
        <dbReference type="EMBL" id="PWK77968.1"/>
    </source>
</evidence>
<dbReference type="GO" id="GO:0016616">
    <property type="term" value="F:oxidoreductase activity, acting on the CH-OH group of donors, NAD or NADP as acceptor"/>
    <property type="evidence" value="ECO:0007669"/>
    <property type="project" value="UniProtKB-ARBA"/>
</dbReference>
<feature type="domain" description="D-isomer specific 2-hydroxyacid dehydrogenase NAD-binding" evidence="3">
    <location>
        <begin position="101"/>
        <end position="272"/>
    </location>
</feature>
<dbReference type="EMBL" id="QGHB01000030">
    <property type="protein sequence ID" value="PWK77968.1"/>
    <property type="molecule type" value="Genomic_DNA"/>
</dbReference>
<dbReference type="PANTHER" id="PTHR43333:SF1">
    <property type="entry name" value="D-ISOMER SPECIFIC 2-HYDROXYACID DEHYDROGENASE NAD-BINDING DOMAIN-CONTAINING PROTEIN"/>
    <property type="match status" value="1"/>
</dbReference>
<dbReference type="Pfam" id="PF02826">
    <property type="entry name" value="2-Hacid_dh_C"/>
    <property type="match status" value="1"/>
</dbReference>
<accession>A0A316HBT9</accession>
<dbReference type="InterPro" id="IPR006140">
    <property type="entry name" value="D-isomer_DH_NAD-bd"/>
</dbReference>
<keyword evidence="2" id="KW-0520">NAD</keyword>
<dbReference type="InterPro" id="IPR036291">
    <property type="entry name" value="NAD(P)-bd_dom_sf"/>
</dbReference>
<organism evidence="4 5">
    <name type="scientific">Lentzea atacamensis</name>
    <dbReference type="NCBI Taxonomy" id="531938"/>
    <lineage>
        <taxon>Bacteria</taxon>
        <taxon>Bacillati</taxon>
        <taxon>Actinomycetota</taxon>
        <taxon>Actinomycetes</taxon>
        <taxon>Pseudonocardiales</taxon>
        <taxon>Pseudonocardiaceae</taxon>
        <taxon>Lentzea</taxon>
    </lineage>
</organism>
<reference evidence="4 5" key="1">
    <citation type="submission" date="2018-05" db="EMBL/GenBank/DDBJ databases">
        <title>Genomic Encyclopedia of Type Strains, Phase IV (KMG-IV): sequencing the most valuable type-strain genomes for metagenomic binning, comparative biology and taxonomic classification.</title>
        <authorList>
            <person name="Goeker M."/>
        </authorList>
    </citation>
    <scope>NUCLEOTIDE SEQUENCE [LARGE SCALE GENOMIC DNA]</scope>
    <source>
        <strain evidence="4 5">DSM 45480</strain>
    </source>
</reference>
<proteinExistence type="predicted"/>
<dbReference type="Gene3D" id="3.40.50.720">
    <property type="entry name" value="NAD(P)-binding Rossmann-like Domain"/>
    <property type="match status" value="2"/>
</dbReference>
<evidence type="ECO:0000256" key="1">
    <source>
        <dbReference type="ARBA" id="ARBA00023002"/>
    </source>
</evidence>
<gene>
    <name evidence="4" type="ORF">C8D88_1305</name>
</gene>
<evidence type="ECO:0000256" key="2">
    <source>
        <dbReference type="ARBA" id="ARBA00023027"/>
    </source>
</evidence>
<dbReference type="Proteomes" id="UP000246005">
    <property type="component" value="Unassembled WGS sequence"/>
</dbReference>
<name>A0A316HBT9_9PSEU</name>
<dbReference type="AlphaFoldDB" id="A0A316HBT9"/>
<protein>
    <submittedName>
        <fullName evidence="4">Phosphoglycerate dehydrogenase-like enzyme</fullName>
    </submittedName>
</protein>
<comment type="caution">
    <text evidence="4">The sequence shown here is derived from an EMBL/GenBank/DDBJ whole genome shotgun (WGS) entry which is preliminary data.</text>
</comment>
<dbReference type="PANTHER" id="PTHR43333">
    <property type="entry name" value="2-HACID_DH_C DOMAIN-CONTAINING PROTEIN"/>
    <property type="match status" value="1"/>
</dbReference>
<evidence type="ECO:0000313" key="5">
    <source>
        <dbReference type="Proteomes" id="UP000246005"/>
    </source>
</evidence>
<dbReference type="GO" id="GO:0051287">
    <property type="term" value="F:NAD binding"/>
    <property type="evidence" value="ECO:0007669"/>
    <property type="project" value="InterPro"/>
</dbReference>
<sequence>MWMPFRVDEFDDLPDNLSYVTWDGSAELPEDPALANFYVHPLVQDVSVIRRPLSQMTGLTVMQALSSGIDHLVPLLQRRAHHVVLCSAGGVHSESTAELALTLILASLRGLPGFVRQQTEGRWAQAIGRSLFGASVLIIGYGAVGAAVDRLLAPFGCTVTRVGRTRRMSLRGEVQAHSRLPVLVPSADVIVVATAATDATRNLVDARFLARMKDGALLVNMSRGSVVDSSAVVAALRAGRIMAALDVTDPEPLPADDILWRAPGSLITPHVGAFTSTLRSRLTGLVQQQIWRFALNRPLHHVVQYPEGPISRSNCALTNDLDQKRE</sequence>
<dbReference type="SUPFAM" id="SSF51735">
    <property type="entry name" value="NAD(P)-binding Rossmann-fold domains"/>
    <property type="match status" value="1"/>
</dbReference>
<evidence type="ECO:0000259" key="3">
    <source>
        <dbReference type="Pfam" id="PF02826"/>
    </source>
</evidence>
<keyword evidence="1" id="KW-0560">Oxidoreductase</keyword>
<dbReference type="InterPro" id="IPR029753">
    <property type="entry name" value="D-isomer_DH_CS"/>
</dbReference>
<dbReference type="PROSITE" id="PS00671">
    <property type="entry name" value="D_2_HYDROXYACID_DH_3"/>
    <property type="match status" value="1"/>
</dbReference>